<evidence type="ECO:0000313" key="9">
    <source>
        <dbReference type="EMBL" id="GIO37678.1"/>
    </source>
</evidence>
<feature type="domain" description="DUF5110" evidence="7">
    <location>
        <begin position="696"/>
        <end position="765"/>
    </location>
</feature>
<dbReference type="GO" id="GO:0005975">
    <property type="term" value="P:carbohydrate metabolic process"/>
    <property type="evidence" value="ECO:0007669"/>
    <property type="project" value="InterPro"/>
</dbReference>
<name>A0A920CHD1_9BACL</name>
<evidence type="ECO:0000259" key="5">
    <source>
        <dbReference type="Pfam" id="PF01055"/>
    </source>
</evidence>
<evidence type="ECO:0000256" key="1">
    <source>
        <dbReference type="ARBA" id="ARBA00007806"/>
    </source>
</evidence>
<evidence type="ECO:0000256" key="4">
    <source>
        <dbReference type="RuleBase" id="RU361185"/>
    </source>
</evidence>
<dbReference type="InterPro" id="IPR017853">
    <property type="entry name" value="GH"/>
</dbReference>
<dbReference type="Pfam" id="PF17137">
    <property type="entry name" value="DUF5110"/>
    <property type="match status" value="1"/>
</dbReference>
<evidence type="ECO:0000259" key="6">
    <source>
        <dbReference type="Pfam" id="PF13802"/>
    </source>
</evidence>
<dbReference type="Pfam" id="PF21365">
    <property type="entry name" value="Glyco_hydro_31_3rd"/>
    <property type="match status" value="1"/>
</dbReference>
<dbReference type="RefSeq" id="WP_212939923.1">
    <property type="nucleotide sequence ID" value="NZ_BORR01000008.1"/>
</dbReference>
<dbReference type="Proteomes" id="UP000681162">
    <property type="component" value="Unassembled WGS sequence"/>
</dbReference>
<comment type="caution">
    <text evidence="9">The sequence shown here is derived from an EMBL/GenBank/DDBJ whole genome shotgun (WGS) entry which is preliminary data.</text>
</comment>
<dbReference type="PANTHER" id="PTHR22762:SF166">
    <property type="entry name" value="ALPHA-GLUCOSIDASE"/>
    <property type="match status" value="1"/>
</dbReference>
<organism evidence="9 10">
    <name type="scientific">Paenibacillus antibioticophila</name>
    <dbReference type="NCBI Taxonomy" id="1274374"/>
    <lineage>
        <taxon>Bacteria</taxon>
        <taxon>Bacillati</taxon>
        <taxon>Bacillota</taxon>
        <taxon>Bacilli</taxon>
        <taxon>Bacillales</taxon>
        <taxon>Paenibacillaceae</taxon>
        <taxon>Paenibacillus</taxon>
    </lineage>
</organism>
<dbReference type="InterPro" id="IPR033403">
    <property type="entry name" value="DUF5110"/>
</dbReference>
<dbReference type="EMBL" id="BORR01000008">
    <property type="protein sequence ID" value="GIO37678.1"/>
    <property type="molecule type" value="Genomic_DNA"/>
</dbReference>
<dbReference type="Gene3D" id="3.20.20.80">
    <property type="entry name" value="Glycosidases"/>
    <property type="match status" value="1"/>
</dbReference>
<dbReference type="InterPro" id="IPR025887">
    <property type="entry name" value="Glyco_hydro_31_N_dom"/>
</dbReference>
<proteinExistence type="inferred from homology"/>
<dbReference type="InterPro" id="IPR011013">
    <property type="entry name" value="Gal_mutarotase_sf_dom"/>
</dbReference>
<keyword evidence="3 4" id="KW-0326">Glycosidase</keyword>
<dbReference type="Pfam" id="PF13802">
    <property type="entry name" value="Gal_mutarotas_2"/>
    <property type="match status" value="1"/>
</dbReference>
<gene>
    <name evidence="9" type="ORF">J41TS12_25390</name>
</gene>
<evidence type="ECO:0000259" key="7">
    <source>
        <dbReference type="Pfam" id="PF17137"/>
    </source>
</evidence>
<dbReference type="Gene3D" id="2.60.40.1180">
    <property type="entry name" value="Golgi alpha-mannosidase II"/>
    <property type="match status" value="2"/>
</dbReference>
<feature type="domain" description="Glycosyl hydrolase family 31 C-terminal" evidence="8">
    <location>
        <begin position="594"/>
        <end position="680"/>
    </location>
</feature>
<dbReference type="AlphaFoldDB" id="A0A920CHD1"/>
<evidence type="ECO:0000256" key="2">
    <source>
        <dbReference type="ARBA" id="ARBA00022801"/>
    </source>
</evidence>
<reference evidence="9 10" key="1">
    <citation type="submission" date="2021-03" db="EMBL/GenBank/DDBJ databases">
        <title>Antimicrobial resistance genes in bacteria isolated from Japanese honey, and their potential for conferring macrolide and lincosamide resistance in the American foulbrood pathogen Paenibacillus larvae.</title>
        <authorList>
            <person name="Okamoto M."/>
            <person name="Kumagai M."/>
            <person name="Kanamori H."/>
            <person name="Takamatsu D."/>
        </authorList>
    </citation>
    <scope>NUCLEOTIDE SEQUENCE [LARGE SCALE GENOMIC DNA]</scope>
    <source>
        <strain evidence="9 10">J41TS12</strain>
    </source>
</reference>
<protein>
    <submittedName>
        <fullName evidence="9">Alpha-glucosidase</fullName>
    </submittedName>
</protein>
<feature type="domain" description="Glycoside hydrolase family 31 TIM barrel" evidence="5">
    <location>
        <begin position="261"/>
        <end position="585"/>
    </location>
</feature>
<dbReference type="PROSITE" id="PS00129">
    <property type="entry name" value="GLYCOSYL_HYDROL_F31_1"/>
    <property type="match status" value="1"/>
</dbReference>
<dbReference type="SUPFAM" id="SSF51011">
    <property type="entry name" value="Glycosyl hydrolase domain"/>
    <property type="match status" value="1"/>
</dbReference>
<dbReference type="InterPro" id="IPR000322">
    <property type="entry name" value="Glyco_hydro_31_TIM"/>
</dbReference>
<dbReference type="InterPro" id="IPR048395">
    <property type="entry name" value="Glyco_hydro_31_C"/>
</dbReference>
<dbReference type="SUPFAM" id="SSF74650">
    <property type="entry name" value="Galactose mutarotase-like"/>
    <property type="match status" value="1"/>
</dbReference>
<dbReference type="CDD" id="cd06604">
    <property type="entry name" value="GH31_glucosidase_II_MalA"/>
    <property type="match status" value="1"/>
</dbReference>
<dbReference type="InterPro" id="IPR030458">
    <property type="entry name" value="Glyco_hydro_31_AS"/>
</dbReference>
<evidence type="ECO:0000256" key="3">
    <source>
        <dbReference type="ARBA" id="ARBA00023295"/>
    </source>
</evidence>
<keyword evidence="2 4" id="KW-0378">Hydrolase</keyword>
<dbReference type="GO" id="GO:0030246">
    <property type="term" value="F:carbohydrate binding"/>
    <property type="evidence" value="ECO:0007669"/>
    <property type="project" value="InterPro"/>
</dbReference>
<dbReference type="InterPro" id="IPR013780">
    <property type="entry name" value="Glyco_hydro_b"/>
</dbReference>
<dbReference type="GO" id="GO:0004553">
    <property type="term" value="F:hydrolase activity, hydrolyzing O-glycosyl compounds"/>
    <property type="evidence" value="ECO:0007669"/>
    <property type="project" value="InterPro"/>
</dbReference>
<dbReference type="Gene3D" id="2.60.40.1760">
    <property type="entry name" value="glycosyl hydrolase (family 31)"/>
    <property type="match status" value="1"/>
</dbReference>
<feature type="domain" description="Glycoside hydrolase family 31 N-terminal" evidence="6">
    <location>
        <begin position="46"/>
        <end position="219"/>
    </location>
</feature>
<accession>A0A920CHD1</accession>
<evidence type="ECO:0000313" key="10">
    <source>
        <dbReference type="Proteomes" id="UP000681162"/>
    </source>
</evidence>
<dbReference type="PANTHER" id="PTHR22762">
    <property type="entry name" value="ALPHA-GLUCOSIDASE"/>
    <property type="match status" value="1"/>
</dbReference>
<keyword evidence="10" id="KW-1185">Reference proteome</keyword>
<dbReference type="SUPFAM" id="SSF51445">
    <property type="entry name" value="(Trans)glycosidases"/>
    <property type="match status" value="1"/>
</dbReference>
<comment type="similarity">
    <text evidence="1 4">Belongs to the glycosyl hydrolase 31 family.</text>
</comment>
<dbReference type="CDD" id="cd14752">
    <property type="entry name" value="GH31_N"/>
    <property type="match status" value="1"/>
</dbReference>
<sequence>MLTSEAISPDKVQAIGRTIGSMTLGPVQSVRRQEHDLIISAENGSLVIRILPRGMIRFKLFPGAAGEDAVLSMKSTVAVVPQENSGGALPEAQLMEEGDKYTLSTSEAILSIGKQDGGISFMSGSRQFIADQAPLAWDESLAVTGLFTAGKSAHFYGLGEKTGALDKKGERYEMWNSDVYAPHVPEIEALYQSIPLLVVHEEDYTYGLFLDNPGRTFFDMRSNTDSFLMQTETGSMDYYFIPGPDMKGVVSRYTSLTGRMELPPHWALGYHQSRYSYMSQEEVLELACTFRAKQIPCDAIYLDIHYMEGYRVFTFDPERFPDPKGMIAELKKLGIRIVPIVDPGVKLDMNYPVFKEGTVNGYFCLKPDGQPFVGPVWPGMSVFPDFTEDRASEWWGDLHRFYTEMGIEGIWNDMNEPAVFNPSMTMDLDTMHGNNGEPVSHGEIHNLYGLLMSKATAEGMKRNLNGHRPFVLTRAGYAGIQRYAAVWTGDNRSFWEHMAMSMPMVLNLGLSGVAFAGPDIGGFAHHTSGELLVRWTQMGALFPYCRNHSELRSIRQEPWCFGPEVEEICREYIGLRYRLLPLIYSVFREAAETGLPVLRPLVLEYPEDPNVTNLCDQFLLGEQLLAAPVYRPGTTCRAVYLPAGTWIDYWSGQRYEGGRHILAEAPLERLPLYVKAGAIVPHQPVVESTDLEAQRELTIDVYCSGDGSTGHFELYEDDGLTLDYEAGAYSLHRFRLQEEASVVKLRIDVLHSGYGTSQDTWRLRFKHLSFLPGEIAVGAISADSDSAFQASNSPEIYYDEAEQELTLWISRPSSDMEIRIHQK</sequence>
<evidence type="ECO:0000259" key="8">
    <source>
        <dbReference type="Pfam" id="PF21365"/>
    </source>
</evidence>
<dbReference type="Pfam" id="PF01055">
    <property type="entry name" value="Glyco_hydro_31_2nd"/>
    <property type="match status" value="1"/>
</dbReference>